<dbReference type="EMBL" id="CADILH010000020">
    <property type="protein sequence ID" value="CAB3940868.1"/>
    <property type="molecule type" value="Genomic_DNA"/>
</dbReference>
<reference evidence="1 2" key="1">
    <citation type="submission" date="2020-04" db="EMBL/GenBank/DDBJ databases">
        <authorList>
            <person name="De Canck E."/>
        </authorList>
    </citation>
    <scope>NUCLEOTIDE SEQUENCE [LARGE SCALE GENOMIC DNA]</scope>
    <source>
        <strain evidence="1 2">LMG 6000</strain>
    </source>
</reference>
<protein>
    <recommendedName>
        <fullName evidence="3">ABC transporter substrate-binding protein</fullName>
    </recommendedName>
</protein>
<dbReference type="PANTHER" id="PTHR35841:SF1">
    <property type="entry name" value="PHOSPHONATES-BINDING PERIPLASMIC PROTEIN"/>
    <property type="match status" value="1"/>
</dbReference>
<dbReference type="Pfam" id="PF12974">
    <property type="entry name" value="Phosphonate-bd"/>
    <property type="match status" value="1"/>
</dbReference>
<evidence type="ECO:0008006" key="3">
    <source>
        <dbReference type="Google" id="ProtNLM"/>
    </source>
</evidence>
<proteinExistence type="predicted"/>
<gene>
    <name evidence="1" type="ORF">LMG6000_06660</name>
</gene>
<accession>A0A6S7FNM8</accession>
<dbReference type="AlphaFoldDB" id="A0A6S7FNM8"/>
<dbReference type="Gene3D" id="3.40.190.10">
    <property type="entry name" value="Periplasmic binding protein-like II"/>
    <property type="match status" value="2"/>
</dbReference>
<name>A0A6S7FNM8_9BURK</name>
<dbReference type="SUPFAM" id="SSF53850">
    <property type="entry name" value="Periplasmic binding protein-like II"/>
    <property type="match status" value="1"/>
</dbReference>
<dbReference type="Proteomes" id="UP000494183">
    <property type="component" value="Unassembled WGS sequence"/>
</dbReference>
<organism evidence="1 2">
    <name type="scientific">Achromobacter insolitus</name>
    <dbReference type="NCBI Taxonomy" id="217204"/>
    <lineage>
        <taxon>Bacteria</taxon>
        <taxon>Pseudomonadati</taxon>
        <taxon>Pseudomonadota</taxon>
        <taxon>Betaproteobacteria</taxon>
        <taxon>Burkholderiales</taxon>
        <taxon>Alcaligenaceae</taxon>
        <taxon>Achromobacter</taxon>
    </lineage>
</organism>
<evidence type="ECO:0000313" key="2">
    <source>
        <dbReference type="Proteomes" id="UP000494183"/>
    </source>
</evidence>
<sequence>MGTTRCRRGNVQAPQQGLALPFGNRRSFLAAGVASIAACTLPRNAAASAPLLLGTTAVFLDDQLQLLDIWRADLQAALKQDIQFVQRRSYGEIVDLLLRGQIDAAWICGYPYVLNADKLKLLVVPQYQGNPQYRSYLIVPKEDRSTARIADLRERVFAYSDPLSNSGFLVPRTELLAEHQDPLRFFSKAFFTFAHSKVVEAVAAGLASGGAVDGYVWDSIASQHGARAAGTRVAWRSPEYGFPPIVVGEHVADDTALALRDALLQMHARSDGRLILKRLFLDRFVEGADSLYDGIRGLVRTSAGENPARDSA</sequence>
<keyword evidence="2" id="KW-1185">Reference proteome</keyword>
<dbReference type="CDD" id="cd13571">
    <property type="entry name" value="PBP2_PnhD_1"/>
    <property type="match status" value="1"/>
</dbReference>
<dbReference type="PANTHER" id="PTHR35841">
    <property type="entry name" value="PHOSPHONATES-BINDING PERIPLASMIC PROTEIN"/>
    <property type="match status" value="1"/>
</dbReference>
<dbReference type="RefSeq" id="WP_175200836.1">
    <property type="nucleotide sequence ID" value="NZ_CADILH010000020.1"/>
</dbReference>
<evidence type="ECO:0000313" key="1">
    <source>
        <dbReference type="EMBL" id="CAB3940868.1"/>
    </source>
</evidence>